<dbReference type="VEuPathDB" id="FungiDB:FOIG_13619"/>
<dbReference type="Proteomes" id="UP000219369">
    <property type="component" value="Unassembled WGS sequence"/>
</dbReference>
<accession>A0A2H3TNW5</accession>
<gene>
    <name evidence="2" type="ORF">FRV6_14395</name>
</gene>
<dbReference type="VEuPathDB" id="FungiDB:FOZG_02262"/>
<dbReference type="InterPro" id="IPR008979">
    <property type="entry name" value="Galactose-bd-like_sf"/>
</dbReference>
<reference evidence="3" key="1">
    <citation type="submission" date="2016-09" db="EMBL/GenBank/DDBJ databases">
        <authorList>
            <person name="Guldener U."/>
        </authorList>
    </citation>
    <scope>NUCLEOTIDE SEQUENCE [LARGE SCALE GENOMIC DNA]</scope>
    <source>
        <strain evidence="3">V64-1</strain>
    </source>
</reference>
<feature type="chain" id="PRO_5013891033" description="Secreted protein" evidence="1">
    <location>
        <begin position="19"/>
        <end position="993"/>
    </location>
</feature>
<protein>
    <recommendedName>
        <fullName evidence="4">Secreted protein</fullName>
    </recommendedName>
</protein>
<dbReference type="VEuPathDB" id="FungiDB:FOC1_g10003928"/>
<dbReference type="PANTHER" id="PTHR36848">
    <property type="entry name" value="DNA-BINDING PROTEIN (PUTATIVE SECRETED PROTEIN)-RELATED"/>
    <property type="match status" value="1"/>
</dbReference>
<keyword evidence="1" id="KW-0732">Signal</keyword>
<sequence length="993" mass="109829">MFLSWWYNFALLATTVIARKDSTNLPPDFDSPSAVYRPKFRYWLPDAAVDHELLVHDISDIRNVGAGGLEFVPYYNYGFGTGDISNWDVYAFGKPAFKNAFQAALEACKSNNLVMDFALGASQGQGVPVEPLTPGLAVQLVYGRISVKGGEQFQGKLPEPMIDWRQNIGFMQTQEVFGESRLVAKHSDNGDSLIALDEASMVDLSEKVVEGQLKWRAPPDHDKYVIFALYERFTNQRSCVGIPTDVIANGSWVTDHYSAAGTKLVTKFWEENLLDTEIRDLLQSIGQHYSMEIQASLYWTPDFVERFTVNRGYNPVKYLPLMFHQSNSFHGYEAPYNTTFYLEGEGYGDQGKYLQDYRLTLTEGYSEYLEALESWAQSLGVSHSSQVAYNQPVDLSATVPLVSGPELESLGFVNVDQMLQFVGPAHLGDRNVISTEVGAVASGAYSLTLPSLIRLFHDAFASGVNMMLIHGTPYSGDQINSTWPGYTPFQYRFTDPWGPRQPAWNHIAENLNYTGRNQFILQSGIAKRELAFYLCKDPWRISTAQDGGYLRQSGLTYEYLGPANLNDERAIVSDGVLGSSGPGYRALILDHQPCISAEAAEKLVKFANDGLPIVIIGDLPNSTIGTSGQETVLKRMADLKSVAYSNVKFITHSNSLTRALDELAVKSRVSVRSSVPSSAAKKLYTLWRSDESIDYVFFHNSGASATYNISMEAKKNRVPYKLNAWTGAQEPIAVYGRSPTGVSMQLTLQSNQTAIIALVAGAALDHVISHSDNVVRVSYGSENKFDILLDDTRAASLVLSNGHERNIPATTKDTKVLVYEKDLGPWDLTIESWVPSSNFSVFRSAKEMLHLGPQATLLPWSEIPEIQNVSGVGIYTSKFSVPISSWLAKGQVAVFIHFGPVLNTLRAWVNGKQLPPMDIFDAGLDISDYIKPGPNIIRVETSSTLFNAVKARSHVIKTNGVGPLDPNMYNSASWQPQGLVGPVRIKSLRKVVI</sequence>
<dbReference type="InterPro" id="IPR053161">
    <property type="entry name" value="Ulvan_degrading_GH"/>
</dbReference>
<dbReference type="OrthoDB" id="2588159at2759"/>
<dbReference type="VEuPathDB" id="FungiDB:FOMG_02279"/>
<dbReference type="Gene3D" id="2.60.120.260">
    <property type="entry name" value="Galactose-binding domain-like"/>
    <property type="match status" value="1"/>
</dbReference>
<name>A0A2H3TNW5_FUSOX</name>
<evidence type="ECO:0000256" key="1">
    <source>
        <dbReference type="SAM" id="SignalP"/>
    </source>
</evidence>
<feature type="signal peptide" evidence="1">
    <location>
        <begin position="1"/>
        <end position="18"/>
    </location>
</feature>
<dbReference type="AlphaFoldDB" id="A0A2H3TNW5"/>
<dbReference type="EMBL" id="FMJY01000009">
    <property type="protein sequence ID" value="SCO90267.1"/>
    <property type="molecule type" value="Genomic_DNA"/>
</dbReference>
<dbReference type="PANTHER" id="PTHR36848:SF2">
    <property type="entry name" value="SECRETED PROTEIN"/>
    <property type="match status" value="1"/>
</dbReference>
<dbReference type="VEuPathDB" id="FungiDB:HZS61_001747"/>
<evidence type="ECO:0000313" key="3">
    <source>
        <dbReference type="Proteomes" id="UP000219369"/>
    </source>
</evidence>
<evidence type="ECO:0000313" key="2">
    <source>
        <dbReference type="EMBL" id="SCO90267.1"/>
    </source>
</evidence>
<dbReference type="Pfam" id="PF17132">
    <property type="entry name" value="Glyco_hydro_106"/>
    <property type="match status" value="1"/>
</dbReference>
<organism evidence="2 3">
    <name type="scientific">Fusarium oxysporum</name>
    <name type="common">Fusarium vascular wilt</name>
    <dbReference type="NCBI Taxonomy" id="5507"/>
    <lineage>
        <taxon>Eukaryota</taxon>
        <taxon>Fungi</taxon>
        <taxon>Dikarya</taxon>
        <taxon>Ascomycota</taxon>
        <taxon>Pezizomycotina</taxon>
        <taxon>Sordariomycetes</taxon>
        <taxon>Hypocreomycetidae</taxon>
        <taxon>Hypocreales</taxon>
        <taxon>Nectriaceae</taxon>
        <taxon>Fusarium</taxon>
        <taxon>Fusarium oxysporum species complex</taxon>
    </lineage>
</organism>
<proteinExistence type="predicted"/>
<dbReference type="SUPFAM" id="SSF49785">
    <property type="entry name" value="Galactose-binding domain-like"/>
    <property type="match status" value="1"/>
</dbReference>
<evidence type="ECO:0008006" key="4">
    <source>
        <dbReference type="Google" id="ProtNLM"/>
    </source>
</evidence>
<dbReference type="VEuPathDB" id="FungiDB:FOXG_15251"/>